<gene>
    <name evidence="3" type="primary">LOC112054381</name>
</gene>
<keyword evidence="2" id="KW-1185">Reference proteome</keyword>
<protein>
    <submittedName>
        <fullName evidence="3">Uncharacterized protein LOC112054381</fullName>
    </submittedName>
</protein>
<organism evidence="2 3">
    <name type="scientific">Bicyclus anynana</name>
    <name type="common">Squinting bush brown butterfly</name>
    <dbReference type="NCBI Taxonomy" id="110368"/>
    <lineage>
        <taxon>Eukaryota</taxon>
        <taxon>Metazoa</taxon>
        <taxon>Ecdysozoa</taxon>
        <taxon>Arthropoda</taxon>
        <taxon>Hexapoda</taxon>
        <taxon>Insecta</taxon>
        <taxon>Pterygota</taxon>
        <taxon>Neoptera</taxon>
        <taxon>Endopterygota</taxon>
        <taxon>Lepidoptera</taxon>
        <taxon>Glossata</taxon>
        <taxon>Ditrysia</taxon>
        <taxon>Papilionoidea</taxon>
        <taxon>Nymphalidae</taxon>
        <taxon>Satyrinae</taxon>
        <taxon>Satyrini</taxon>
        <taxon>Mycalesina</taxon>
        <taxon>Bicyclus</taxon>
    </lineage>
</organism>
<name>A0ABM3M3S9_BICAN</name>
<reference evidence="3" key="1">
    <citation type="submission" date="2025-08" db="UniProtKB">
        <authorList>
            <consortium name="RefSeq"/>
        </authorList>
    </citation>
    <scope>IDENTIFICATION</scope>
</reference>
<evidence type="ECO:0000256" key="1">
    <source>
        <dbReference type="SAM" id="MobiDB-lite"/>
    </source>
</evidence>
<sequence>MEFWMEAISKKRKFIPLDRNSDMQTKLRHANLIRERHEQRVQYKLGSIAAGIQGHFRDMLNYYRIMAEIKSFKRETYDVWAIITAFTILQGKYNEIRLECGLYRDIVQELEKTSSTHGYTTPARTKRATGRRANTWRPRKLL</sequence>
<evidence type="ECO:0000313" key="3">
    <source>
        <dbReference type="RefSeq" id="XP_052746141.1"/>
    </source>
</evidence>
<proteinExistence type="predicted"/>
<feature type="region of interest" description="Disordered" evidence="1">
    <location>
        <begin position="116"/>
        <end position="142"/>
    </location>
</feature>
<dbReference type="Proteomes" id="UP001652582">
    <property type="component" value="Chromosome 27"/>
</dbReference>
<evidence type="ECO:0000313" key="2">
    <source>
        <dbReference type="Proteomes" id="UP001652582"/>
    </source>
</evidence>
<dbReference type="GeneID" id="112054381"/>
<accession>A0ABM3M3S9</accession>
<dbReference type="RefSeq" id="XP_052746141.1">
    <property type="nucleotide sequence ID" value="XM_052890181.1"/>
</dbReference>